<evidence type="ECO:0000259" key="1">
    <source>
        <dbReference type="Pfam" id="PF14279"/>
    </source>
</evidence>
<name>A0A7K1T1M6_9SPHI</name>
<feature type="domain" description="HNH endonuclease 5" evidence="1">
    <location>
        <begin position="4"/>
        <end position="53"/>
    </location>
</feature>
<dbReference type="EMBL" id="WPIK01000025">
    <property type="protein sequence ID" value="MVN23428.1"/>
    <property type="molecule type" value="Genomic_DNA"/>
</dbReference>
<protein>
    <recommendedName>
        <fullName evidence="1">HNH endonuclease 5 domain-containing protein</fullName>
    </recommendedName>
</protein>
<dbReference type="Proteomes" id="UP000462014">
    <property type="component" value="Unassembled WGS sequence"/>
</dbReference>
<reference evidence="2 3" key="1">
    <citation type="submission" date="2019-12" db="EMBL/GenBank/DDBJ databases">
        <title>Mucilaginibacter sp. HMF7410 genome sequencing and assembly.</title>
        <authorList>
            <person name="Kang H."/>
            <person name="Cha I."/>
            <person name="Kim H."/>
            <person name="Joh K."/>
        </authorList>
    </citation>
    <scope>NUCLEOTIDE SEQUENCE [LARGE SCALE GENOMIC DNA]</scope>
    <source>
        <strain evidence="2 3">HMF7410</strain>
    </source>
</reference>
<organism evidence="2 3">
    <name type="scientific">Mucilaginibacter arboris</name>
    <dbReference type="NCBI Taxonomy" id="2682090"/>
    <lineage>
        <taxon>Bacteria</taxon>
        <taxon>Pseudomonadati</taxon>
        <taxon>Bacteroidota</taxon>
        <taxon>Sphingobacteriia</taxon>
        <taxon>Sphingobacteriales</taxon>
        <taxon>Sphingobacteriaceae</taxon>
        <taxon>Mucilaginibacter</taxon>
    </lineage>
</organism>
<gene>
    <name evidence="2" type="ORF">GO621_18045</name>
</gene>
<sequence length="417" mass="48727">MRKCIICRKEKIKFNDEHVIPDSIKGYYHIFTVCEDCNSKMGAEIDSKLTSHKFIEFKRYELNIKGKSGRIPNPFAGVQTLKNEPGRKATFDLNKDGKFILRLLPFVPELKSDYPQSNFSFSIDKKDLHLKDGIIDKILKMRNLDRSKISFENQIEETIEEPWLESKITIDIVDFKIALLKIAYEFAVDQIPQYFHDELAVKISEILFNADIQKMKSDIIFIGNGFDKKILKPLSHLIDFENNNHYVILMDAKSLGLICQVNIFNTFSIGIQLSKKSYLKNDLIILKNDTTSYKCEIINSNELIRRTYTQVEYNFQYLFPDNSALEAFNKLQNHPEFDFYKINEKVPIYNSLELIQYSNIELKLEQPQLEKIPKGDTTNTIITDFILDEMLFIKLLPTNKLYQITAIQTIIRRVNKI</sequence>
<dbReference type="InterPro" id="IPR029471">
    <property type="entry name" value="HNH_5"/>
</dbReference>
<proteinExistence type="predicted"/>
<dbReference type="AlphaFoldDB" id="A0A7K1T1M6"/>
<keyword evidence="3" id="KW-1185">Reference proteome</keyword>
<comment type="caution">
    <text evidence="2">The sequence shown here is derived from an EMBL/GenBank/DDBJ whole genome shotgun (WGS) entry which is preliminary data.</text>
</comment>
<evidence type="ECO:0000313" key="3">
    <source>
        <dbReference type="Proteomes" id="UP000462014"/>
    </source>
</evidence>
<dbReference type="Pfam" id="PF14279">
    <property type="entry name" value="HNH_5"/>
    <property type="match status" value="1"/>
</dbReference>
<accession>A0A7K1T1M6</accession>
<evidence type="ECO:0000313" key="2">
    <source>
        <dbReference type="EMBL" id="MVN23428.1"/>
    </source>
</evidence>
<dbReference type="RefSeq" id="WP_157569647.1">
    <property type="nucleotide sequence ID" value="NZ_WPIK01000025.1"/>
</dbReference>